<proteinExistence type="predicted"/>
<reference evidence="2 3" key="1">
    <citation type="journal article" date="2012" name="J. Bacteriol.">
        <title>Genome Sequence of "Candidatus Mycoplasma haemolamae" Strain Purdue, a Red Blood Cell Pathogen of Alpacas (Vicugna pacos) and Llamas (Lama glama).</title>
        <authorList>
            <person name="Guimaraes A.M."/>
            <person name="Toth B."/>
            <person name="Santos A.P."/>
            <person name="do Nascimento N.C."/>
            <person name="Kritchevsky J.E."/>
            <person name="Messick J.B."/>
        </authorList>
    </citation>
    <scope>NUCLEOTIDE SEQUENCE [LARGE SCALE GENOMIC DNA]</scope>
    <source>
        <strain evidence="2 3">Purdue</strain>
    </source>
</reference>
<dbReference type="KEGG" id="mhl:MHLP_03965"/>
<dbReference type="EMBL" id="CP003731">
    <property type="protein sequence ID" value="AFO52373.1"/>
    <property type="molecule type" value="Genomic_DNA"/>
</dbReference>
<accession>I7BKF8</accession>
<reference evidence="3" key="2">
    <citation type="submission" date="2012-07" db="EMBL/GenBank/DDBJ databases">
        <title>Complete genome sequence of 'Candidatus Mycoplasma haemolamae'.</title>
        <authorList>
            <person name="Guimaraes A.M.S."/>
            <person name="Toth B."/>
            <person name="Santos A.P."/>
            <person name="Nascimento N.C."/>
            <person name="Sojka J.E."/>
            <person name="Messick J.B."/>
        </authorList>
    </citation>
    <scope>NUCLEOTIDE SEQUENCE [LARGE SCALE GENOMIC DNA]</scope>
    <source>
        <strain evidence="3">Purdue</strain>
    </source>
</reference>
<keyword evidence="1" id="KW-1133">Transmembrane helix</keyword>
<dbReference type="AlphaFoldDB" id="I7BKF8"/>
<protein>
    <submittedName>
        <fullName evidence="2">Uncharacterized protein</fullName>
    </submittedName>
</protein>
<name>I7BKF8_MYCHA</name>
<keyword evidence="1" id="KW-0812">Transmembrane</keyword>
<keyword evidence="1" id="KW-0472">Membrane</keyword>
<organism evidence="2 3">
    <name type="scientific">Mycoplasma haematolamae (strain Purdue)</name>
    <dbReference type="NCBI Taxonomy" id="1212765"/>
    <lineage>
        <taxon>Bacteria</taxon>
        <taxon>Bacillati</taxon>
        <taxon>Mycoplasmatota</taxon>
        <taxon>Mollicutes</taxon>
        <taxon>Mycoplasmataceae</taxon>
        <taxon>Mycoplasma</taxon>
    </lineage>
</organism>
<dbReference type="HOGENOM" id="CLU_2423753_0_0_14"/>
<evidence type="ECO:0000313" key="3">
    <source>
        <dbReference type="Proteomes" id="UP000006502"/>
    </source>
</evidence>
<feature type="transmembrane region" description="Helical" evidence="1">
    <location>
        <begin position="12"/>
        <end position="33"/>
    </location>
</feature>
<evidence type="ECO:0000256" key="1">
    <source>
        <dbReference type="SAM" id="Phobius"/>
    </source>
</evidence>
<keyword evidence="3" id="KW-1185">Reference proteome</keyword>
<evidence type="ECO:0000313" key="2">
    <source>
        <dbReference type="EMBL" id="AFO52373.1"/>
    </source>
</evidence>
<dbReference type="STRING" id="1212765.MHLP_03965"/>
<dbReference type="PATRIC" id="fig|1212765.3.peg.900"/>
<dbReference type="Proteomes" id="UP000006502">
    <property type="component" value="Chromosome"/>
</dbReference>
<sequence>MKKLSVSEKKELTGGTAYINGIMMFTMVGLELLNLGLRKLIHYLQEASTPIQSDEPQNLDFYTNQWGCNPPVLGQDKFTVAAASTVPSIEK</sequence>
<gene>
    <name evidence="2" type="ordered locus">MHLP_03965</name>
</gene>